<dbReference type="Gene3D" id="3.60.21.10">
    <property type="match status" value="1"/>
</dbReference>
<evidence type="ECO:0000259" key="5">
    <source>
        <dbReference type="Pfam" id="PF16656"/>
    </source>
</evidence>
<dbReference type="GO" id="GO:0005576">
    <property type="term" value="C:extracellular region"/>
    <property type="evidence" value="ECO:0007669"/>
    <property type="project" value="UniProtKB-SubCell"/>
</dbReference>
<evidence type="ECO:0000256" key="4">
    <source>
        <dbReference type="SAM" id="Phobius"/>
    </source>
</evidence>
<reference evidence="6" key="1">
    <citation type="submission" date="2022-12" db="EMBL/GenBank/DDBJ databases">
        <authorList>
            <person name="Webb A."/>
        </authorList>
    </citation>
    <scope>NUCLEOTIDE SEQUENCE</scope>
    <source>
        <strain evidence="6">Pf2</strain>
    </source>
</reference>
<dbReference type="Proteomes" id="UP001159659">
    <property type="component" value="Unassembled WGS sequence"/>
</dbReference>
<dbReference type="SUPFAM" id="SSF56300">
    <property type="entry name" value="Metallo-dependent phosphatases"/>
    <property type="match status" value="1"/>
</dbReference>
<dbReference type="GO" id="GO:0003993">
    <property type="term" value="F:acid phosphatase activity"/>
    <property type="evidence" value="ECO:0007669"/>
    <property type="project" value="InterPro"/>
</dbReference>
<feature type="domain" description="Purple acid phosphatase N-terminal" evidence="5">
    <location>
        <begin position="201"/>
        <end position="305"/>
    </location>
</feature>
<keyword evidence="2" id="KW-0964">Secreted</keyword>
<evidence type="ECO:0000256" key="1">
    <source>
        <dbReference type="ARBA" id="ARBA00004613"/>
    </source>
</evidence>
<gene>
    <name evidence="6" type="ORF">PFR002_LOCUS6094</name>
</gene>
<dbReference type="InterPro" id="IPR008963">
    <property type="entry name" value="Purple_acid_Pase-like_N"/>
</dbReference>
<evidence type="ECO:0000256" key="3">
    <source>
        <dbReference type="ARBA" id="ARBA00022729"/>
    </source>
</evidence>
<dbReference type="SUPFAM" id="SSF49363">
    <property type="entry name" value="Purple acid phosphatase, N-terminal domain"/>
    <property type="match status" value="1"/>
</dbReference>
<accession>A0AAV0TYR3</accession>
<proteinExistence type="predicted"/>
<name>A0AAV0TYR3_9STRA</name>
<comment type="caution">
    <text evidence="6">The sequence shown here is derived from an EMBL/GenBank/DDBJ whole genome shotgun (WGS) entry which is preliminary data.</text>
</comment>
<dbReference type="Pfam" id="PF16656">
    <property type="entry name" value="Pur_ac_phosph_N"/>
    <property type="match status" value="1"/>
</dbReference>
<dbReference type="Gene3D" id="2.60.40.380">
    <property type="entry name" value="Purple acid phosphatase-like, N-terminal"/>
    <property type="match status" value="1"/>
</dbReference>
<feature type="transmembrane region" description="Helical" evidence="4">
    <location>
        <begin position="20"/>
        <end position="39"/>
    </location>
</feature>
<dbReference type="GO" id="GO:0046872">
    <property type="term" value="F:metal ion binding"/>
    <property type="evidence" value="ECO:0007669"/>
    <property type="project" value="InterPro"/>
</dbReference>
<sequence length="458" mass="51222">MTEDNTSGTNCCLYKRRTAFVTVALCGLVGFVLVAVLELPWKVKRTMHFGDIANRLITTKNISDVPDRLIPTKEADNLFLTTSASRLLPIKDLVEVKEFELKTYPPLIEDGGDLVVSWERNNAMTLTDHDCVTLSCGPTTGKGDYLYNKTVRVSDLSVRFSSLYMMRCNYTAIYYNYEEMSGKHKAIAKVEARMKEPPETPKHGHLSFTDDEKAMAIMFNSGTSKTPMVKYGMKPEDLKFYATGTSTTYGADDMCQAHANTVAQSHFRDPGYMHTVIMTDLKPNTYYFYQYGHEEHGLSKVHRFKSRPLSSYKYASFIAYGDMGAFAAPYGGSESTAARVFKDVIEGEYDSFLLHFGDISYAQSQGHVWDKFFHLIEPYATIVPYMVGIGNHEYATPKAESMTSAEVCYHMEAALTLRGEISIPILEENVECLCITGGTSLRQEIGFTGTASITGAFM</sequence>
<keyword evidence="4" id="KW-1133">Transmembrane helix</keyword>
<organism evidence="6 7">
    <name type="scientific">Peronospora farinosa</name>
    <dbReference type="NCBI Taxonomy" id="134698"/>
    <lineage>
        <taxon>Eukaryota</taxon>
        <taxon>Sar</taxon>
        <taxon>Stramenopiles</taxon>
        <taxon>Oomycota</taxon>
        <taxon>Peronosporomycetes</taxon>
        <taxon>Peronosporales</taxon>
        <taxon>Peronosporaceae</taxon>
        <taxon>Peronospora</taxon>
    </lineage>
</organism>
<keyword evidence="3" id="KW-0732">Signal</keyword>
<dbReference type="AlphaFoldDB" id="A0AAV0TYR3"/>
<protein>
    <recommendedName>
        <fullName evidence="5">Purple acid phosphatase N-terminal domain-containing protein</fullName>
    </recommendedName>
</protein>
<evidence type="ECO:0000313" key="6">
    <source>
        <dbReference type="EMBL" id="CAI5729725.1"/>
    </source>
</evidence>
<dbReference type="PANTHER" id="PTHR45778:SF7">
    <property type="entry name" value="PURPLE ACID PHOSPHATASE"/>
    <property type="match status" value="1"/>
</dbReference>
<dbReference type="InterPro" id="IPR015914">
    <property type="entry name" value="PAPs_N"/>
</dbReference>
<dbReference type="InterPro" id="IPR029052">
    <property type="entry name" value="Metallo-depent_PP-like"/>
</dbReference>
<dbReference type="EMBL" id="CANTFK010000836">
    <property type="protein sequence ID" value="CAI5729725.1"/>
    <property type="molecule type" value="Genomic_DNA"/>
</dbReference>
<evidence type="ECO:0000313" key="7">
    <source>
        <dbReference type="Proteomes" id="UP001159659"/>
    </source>
</evidence>
<keyword evidence="4" id="KW-0812">Transmembrane</keyword>
<keyword evidence="4" id="KW-0472">Membrane</keyword>
<evidence type="ECO:0000256" key="2">
    <source>
        <dbReference type="ARBA" id="ARBA00022525"/>
    </source>
</evidence>
<comment type="subcellular location">
    <subcellularLocation>
        <location evidence="1">Secreted</location>
    </subcellularLocation>
</comment>
<dbReference type="PANTHER" id="PTHR45778">
    <property type="entry name" value="PURPLE ACID PHOSPHATASE-RELATED"/>
    <property type="match status" value="1"/>
</dbReference>